<comment type="caution">
    <text evidence="1">The sequence shown here is derived from an EMBL/GenBank/DDBJ whole genome shotgun (WGS) entry which is preliminary data.</text>
</comment>
<dbReference type="Proteomes" id="UP000295764">
    <property type="component" value="Unassembled WGS sequence"/>
</dbReference>
<organism evidence="1 2">
    <name type="scientific">Curtobacterium flaccumfaciens</name>
    <dbReference type="NCBI Taxonomy" id="2035"/>
    <lineage>
        <taxon>Bacteria</taxon>
        <taxon>Bacillati</taxon>
        <taxon>Actinomycetota</taxon>
        <taxon>Actinomycetes</taxon>
        <taxon>Micrococcales</taxon>
        <taxon>Microbacteriaceae</taxon>
        <taxon>Curtobacterium</taxon>
    </lineage>
</organism>
<reference evidence="1 2" key="1">
    <citation type="submission" date="2019-03" db="EMBL/GenBank/DDBJ databases">
        <title>Genomic analyses of the natural microbiome of Caenorhabditis elegans.</title>
        <authorList>
            <person name="Samuel B."/>
        </authorList>
    </citation>
    <scope>NUCLEOTIDE SEQUENCE [LARGE SCALE GENOMIC DNA]</scope>
    <source>
        <strain evidence="1 2">JUb65</strain>
    </source>
</reference>
<name>A0A4R6DB76_9MICO</name>
<protein>
    <recommendedName>
        <fullName evidence="3">Nuclease</fullName>
    </recommendedName>
</protein>
<dbReference type="EMBL" id="SNVW01000016">
    <property type="protein sequence ID" value="TDN41717.1"/>
    <property type="molecule type" value="Genomic_DNA"/>
</dbReference>
<proteinExistence type="predicted"/>
<dbReference type="RefSeq" id="WP_133521148.1">
    <property type="nucleotide sequence ID" value="NZ_SNVW01000016.1"/>
</dbReference>
<dbReference type="AlphaFoldDB" id="A0A4R6DB76"/>
<evidence type="ECO:0008006" key="3">
    <source>
        <dbReference type="Google" id="ProtNLM"/>
    </source>
</evidence>
<gene>
    <name evidence="1" type="ORF">EDF64_11636</name>
</gene>
<evidence type="ECO:0000313" key="1">
    <source>
        <dbReference type="EMBL" id="TDN41717.1"/>
    </source>
</evidence>
<evidence type="ECO:0000313" key="2">
    <source>
        <dbReference type="Proteomes" id="UP000295764"/>
    </source>
</evidence>
<accession>A0A4R6DB76</accession>
<sequence>MSRTTPSTILPIQRVMADATPRAWRDGIVLETRPADLVVAFLDGGVTQLRVADADTLVSVGDPVAHHPAAEILSAAGRKTTARVA</sequence>
<dbReference type="OrthoDB" id="4827864at2"/>